<protein>
    <submittedName>
        <fullName evidence="2">DUF296 domain-containing protein</fullName>
    </submittedName>
</protein>
<reference evidence="2" key="1">
    <citation type="submission" date="2019-05" db="EMBL/GenBank/DDBJ databases">
        <title>Methanoculleus sp. FWC-SCC1, a methanogenic archaeon isolated from deep marine cold seep.</title>
        <authorList>
            <person name="Chen Y.-W."/>
            <person name="Chen S.-C."/>
            <person name="Teng N.-H."/>
            <person name="Lai M.-C."/>
        </authorList>
    </citation>
    <scope>NUCLEOTIDE SEQUENCE</scope>
    <source>
        <strain evidence="2">FWC-SCC1</strain>
    </source>
</reference>
<evidence type="ECO:0000313" key="2">
    <source>
        <dbReference type="EMBL" id="MDN7025622.1"/>
    </source>
</evidence>
<comment type="caution">
    <text evidence="2">The sequence shown here is derived from an EMBL/GenBank/DDBJ whole genome shotgun (WGS) entry which is preliminary data.</text>
</comment>
<organism evidence="2 3">
    <name type="scientific">Methanoculleus frigidifontis</name>
    <dbReference type="NCBI Taxonomy" id="2584085"/>
    <lineage>
        <taxon>Archaea</taxon>
        <taxon>Methanobacteriati</taxon>
        <taxon>Methanobacteriota</taxon>
        <taxon>Stenosarchaea group</taxon>
        <taxon>Methanomicrobia</taxon>
        <taxon>Methanomicrobiales</taxon>
        <taxon>Methanomicrobiaceae</taxon>
        <taxon>Methanoculleus</taxon>
    </lineage>
</organism>
<dbReference type="CDD" id="cd11378">
    <property type="entry name" value="DUF296"/>
    <property type="match status" value="1"/>
</dbReference>
<dbReference type="PANTHER" id="PTHR34988:SF1">
    <property type="entry name" value="DNA-BINDING PROTEIN"/>
    <property type="match status" value="1"/>
</dbReference>
<dbReference type="Gene3D" id="3.30.1330.80">
    <property type="entry name" value="Hypothetical protein, similar to alpha- acetolactate decarboxylase, domain 2"/>
    <property type="match status" value="1"/>
</dbReference>
<evidence type="ECO:0000259" key="1">
    <source>
        <dbReference type="PROSITE" id="PS51742"/>
    </source>
</evidence>
<feature type="domain" description="PPC" evidence="1">
    <location>
        <begin position="6"/>
        <end position="145"/>
    </location>
</feature>
<dbReference type="PROSITE" id="PS51742">
    <property type="entry name" value="PPC"/>
    <property type="match status" value="1"/>
</dbReference>
<accession>A0ABT8MCG6</accession>
<sequence length="161" mass="17892">MQYSQGRIGRVFTIRFEHGEDFLTELDRFVRTENVSAGTVQFLGALREGQVITGPKEPVIPPVPQHQDLYGGWEILGFATIYPGLEGPAIHLHTTAGRGIKAVTGCLRKKAEVYLVVEAVVTEFINIRASRVHDEATGLLLPVFEQTLEPEQERPPEETAQ</sequence>
<dbReference type="RefSeq" id="WP_301664784.1">
    <property type="nucleotide sequence ID" value="NZ_VCYH01000008.1"/>
</dbReference>
<dbReference type="EMBL" id="VCYH01000008">
    <property type="protein sequence ID" value="MDN7025622.1"/>
    <property type="molecule type" value="Genomic_DNA"/>
</dbReference>
<dbReference type="InterPro" id="IPR005175">
    <property type="entry name" value="PPC_dom"/>
</dbReference>
<proteinExistence type="predicted"/>
<dbReference type="Proteomes" id="UP001168338">
    <property type="component" value="Unassembled WGS sequence"/>
</dbReference>
<gene>
    <name evidence="2" type="ORF">FGU65_12090</name>
</gene>
<keyword evidence="3" id="KW-1185">Reference proteome</keyword>
<evidence type="ECO:0000313" key="3">
    <source>
        <dbReference type="Proteomes" id="UP001168338"/>
    </source>
</evidence>
<dbReference type="Pfam" id="PF03479">
    <property type="entry name" value="PCC"/>
    <property type="match status" value="1"/>
</dbReference>
<name>A0ABT8MCG6_9EURY</name>
<dbReference type="PANTHER" id="PTHR34988">
    <property type="entry name" value="PROTEIN, PUTATIVE-RELATED"/>
    <property type="match status" value="1"/>
</dbReference>
<dbReference type="SUPFAM" id="SSF117856">
    <property type="entry name" value="AF0104/ALDC/Ptd012-like"/>
    <property type="match status" value="1"/>
</dbReference>